<feature type="compositionally biased region" description="Basic and acidic residues" evidence="2">
    <location>
        <begin position="157"/>
        <end position="168"/>
    </location>
</feature>
<keyword evidence="5" id="KW-1185">Reference proteome</keyword>
<organism evidence="4 5">
    <name type="scientific">Sphaerotilus hippei</name>
    <dbReference type="NCBI Taxonomy" id="744406"/>
    <lineage>
        <taxon>Bacteria</taxon>
        <taxon>Pseudomonadati</taxon>
        <taxon>Pseudomonadota</taxon>
        <taxon>Betaproteobacteria</taxon>
        <taxon>Burkholderiales</taxon>
        <taxon>Sphaerotilaceae</taxon>
        <taxon>Sphaerotilus</taxon>
    </lineage>
</organism>
<feature type="region of interest" description="Disordered" evidence="2">
    <location>
        <begin position="157"/>
        <end position="178"/>
    </location>
</feature>
<accession>A0A318GYR9</accession>
<name>A0A318GYR9_9BURK</name>
<reference evidence="4 5" key="1">
    <citation type="submission" date="2018-05" db="EMBL/GenBank/DDBJ databases">
        <title>Genomic Encyclopedia of Type Strains, Phase IV (KMG-IV): sequencing the most valuable type-strain genomes for metagenomic binning, comparative biology and taxonomic classification.</title>
        <authorList>
            <person name="Goeker M."/>
        </authorList>
    </citation>
    <scope>NUCLEOTIDE SEQUENCE [LARGE SCALE GENOMIC DNA]</scope>
    <source>
        <strain evidence="4 5">DSM 566</strain>
    </source>
</reference>
<dbReference type="Proteomes" id="UP000247811">
    <property type="component" value="Unassembled WGS sequence"/>
</dbReference>
<proteinExistence type="predicted"/>
<keyword evidence="1" id="KW-0175">Coiled coil</keyword>
<feature type="coiled-coil region" evidence="1">
    <location>
        <begin position="99"/>
        <end position="129"/>
    </location>
</feature>
<dbReference type="OrthoDB" id="9181422at2"/>
<sequence>MHSSRSRTARRRTSPRALLGAAALLLIALPCAAQWKWRDADGRIQYSDRPPPASVPDRHILQQPPRATAPAVVASRPAASAAASAQPAASAVVQTDATLEARKRQALAAEEAQRRAEEQKLARQRADNCQRARDYARTLQSGVRISRITASGEREFLSDEQRAAETRRAQGLIASECS</sequence>
<evidence type="ECO:0000259" key="3">
    <source>
        <dbReference type="Pfam" id="PF13511"/>
    </source>
</evidence>
<gene>
    <name evidence="4" type="ORF">C7444_110135</name>
</gene>
<feature type="domain" description="DUF4124" evidence="3">
    <location>
        <begin position="23"/>
        <end position="88"/>
    </location>
</feature>
<evidence type="ECO:0000256" key="1">
    <source>
        <dbReference type="SAM" id="Coils"/>
    </source>
</evidence>
<dbReference type="Pfam" id="PF13511">
    <property type="entry name" value="DUF4124"/>
    <property type="match status" value="1"/>
</dbReference>
<feature type="region of interest" description="Disordered" evidence="2">
    <location>
        <begin position="46"/>
        <end position="70"/>
    </location>
</feature>
<dbReference type="AlphaFoldDB" id="A0A318GYR9"/>
<dbReference type="RefSeq" id="WP_110401150.1">
    <property type="nucleotide sequence ID" value="NZ_QJJS01000010.1"/>
</dbReference>
<evidence type="ECO:0000313" key="5">
    <source>
        <dbReference type="Proteomes" id="UP000247811"/>
    </source>
</evidence>
<comment type="caution">
    <text evidence="4">The sequence shown here is derived from an EMBL/GenBank/DDBJ whole genome shotgun (WGS) entry which is preliminary data.</text>
</comment>
<dbReference type="EMBL" id="QJJS01000010">
    <property type="protein sequence ID" value="PXW95287.1"/>
    <property type="molecule type" value="Genomic_DNA"/>
</dbReference>
<protein>
    <submittedName>
        <fullName evidence="4">Uncharacterized protein DUF4124</fullName>
    </submittedName>
</protein>
<evidence type="ECO:0000256" key="2">
    <source>
        <dbReference type="SAM" id="MobiDB-lite"/>
    </source>
</evidence>
<dbReference type="InterPro" id="IPR025392">
    <property type="entry name" value="DUF4124"/>
</dbReference>
<evidence type="ECO:0000313" key="4">
    <source>
        <dbReference type="EMBL" id="PXW95287.1"/>
    </source>
</evidence>